<sequence length="305" mass="33735">MVTASARAGRTFSSGIDQQGRDMSDSRNLQLAVDNGIRYHLGSRRAGPDTDDSGSSLLHFDWDQLYIWGTDEVSVPQQPQADHPPSDPSLSLPPTSWDQLYTWGTDEILVPQQFQADHTPSDPSLSLPPTSWDQLYTWGTDDILVPQQFQADHTPSDPSLSLPPTSWDQLYTWGTDEILVPQQFQADHTPSDPSLSLPPTSWDQLYTWGTDEILVPQQPQADHPPNSPGLRISSFVLDQEVGAAIFGGHLSRLSCDHDHQLTQPSPTSRNPSLLWGLENNRQALTTSDAMHRNDSCSPDEAVPVP</sequence>
<feature type="compositionally biased region" description="Polar residues" evidence="1">
    <location>
        <begin position="261"/>
        <end position="271"/>
    </location>
</feature>
<evidence type="ECO:0000313" key="2">
    <source>
        <dbReference type="EMBL" id="KAJ5330528.1"/>
    </source>
</evidence>
<protein>
    <submittedName>
        <fullName evidence="2">Uncharacterized protein</fullName>
    </submittedName>
</protein>
<organism evidence="2 3">
    <name type="scientific">Penicillium atrosanguineum</name>
    <dbReference type="NCBI Taxonomy" id="1132637"/>
    <lineage>
        <taxon>Eukaryota</taxon>
        <taxon>Fungi</taxon>
        <taxon>Dikarya</taxon>
        <taxon>Ascomycota</taxon>
        <taxon>Pezizomycotina</taxon>
        <taxon>Eurotiomycetes</taxon>
        <taxon>Eurotiomycetidae</taxon>
        <taxon>Eurotiales</taxon>
        <taxon>Aspergillaceae</taxon>
        <taxon>Penicillium</taxon>
    </lineage>
</organism>
<evidence type="ECO:0000256" key="1">
    <source>
        <dbReference type="SAM" id="MobiDB-lite"/>
    </source>
</evidence>
<feature type="region of interest" description="Disordered" evidence="1">
    <location>
        <begin position="75"/>
        <end position="96"/>
    </location>
</feature>
<evidence type="ECO:0000313" key="3">
    <source>
        <dbReference type="Proteomes" id="UP001147746"/>
    </source>
</evidence>
<comment type="caution">
    <text evidence="2">The sequence shown here is derived from an EMBL/GenBank/DDBJ whole genome shotgun (WGS) entry which is preliminary data.</text>
</comment>
<feature type="compositionally biased region" description="Polar residues" evidence="1">
    <location>
        <begin position="279"/>
        <end position="288"/>
    </location>
</feature>
<proteinExistence type="predicted"/>
<dbReference type="Proteomes" id="UP001147746">
    <property type="component" value="Unassembled WGS sequence"/>
</dbReference>
<reference evidence="2" key="2">
    <citation type="journal article" date="2023" name="IMA Fungus">
        <title>Comparative genomic study of the Penicillium genus elucidates a diverse pangenome and 15 lateral gene transfer events.</title>
        <authorList>
            <person name="Petersen C."/>
            <person name="Sorensen T."/>
            <person name="Nielsen M.R."/>
            <person name="Sondergaard T.E."/>
            <person name="Sorensen J.L."/>
            <person name="Fitzpatrick D.A."/>
            <person name="Frisvad J.C."/>
            <person name="Nielsen K.L."/>
        </authorList>
    </citation>
    <scope>NUCLEOTIDE SEQUENCE</scope>
    <source>
        <strain evidence="2">IBT 21472</strain>
    </source>
</reference>
<dbReference type="AlphaFoldDB" id="A0A9W9UC05"/>
<reference evidence="2" key="1">
    <citation type="submission" date="2022-12" db="EMBL/GenBank/DDBJ databases">
        <authorList>
            <person name="Petersen C."/>
        </authorList>
    </citation>
    <scope>NUCLEOTIDE SEQUENCE</scope>
    <source>
        <strain evidence="2">IBT 21472</strain>
    </source>
</reference>
<feature type="region of interest" description="Disordered" evidence="1">
    <location>
        <begin position="1"/>
        <end position="27"/>
    </location>
</feature>
<keyword evidence="3" id="KW-1185">Reference proteome</keyword>
<name>A0A9W9UC05_9EURO</name>
<dbReference type="EMBL" id="JAPZBO010000001">
    <property type="protein sequence ID" value="KAJ5330528.1"/>
    <property type="molecule type" value="Genomic_DNA"/>
</dbReference>
<gene>
    <name evidence="2" type="ORF">N7476_000311</name>
</gene>
<feature type="region of interest" description="Disordered" evidence="1">
    <location>
        <begin position="258"/>
        <end position="305"/>
    </location>
</feature>
<accession>A0A9W9UC05</accession>